<dbReference type="SMART" id="SM00020">
    <property type="entry name" value="Tryp_SPc"/>
    <property type="match status" value="1"/>
</dbReference>
<dbReference type="InterPro" id="IPR001254">
    <property type="entry name" value="Trypsin_dom"/>
</dbReference>
<evidence type="ECO:0000256" key="4">
    <source>
        <dbReference type="ARBA" id="ARBA00023157"/>
    </source>
</evidence>
<organism evidence="7 8">
    <name type="scientific">Folsomia candida</name>
    <name type="common">Springtail</name>
    <dbReference type="NCBI Taxonomy" id="158441"/>
    <lineage>
        <taxon>Eukaryota</taxon>
        <taxon>Metazoa</taxon>
        <taxon>Ecdysozoa</taxon>
        <taxon>Arthropoda</taxon>
        <taxon>Hexapoda</taxon>
        <taxon>Collembola</taxon>
        <taxon>Entomobryomorpha</taxon>
        <taxon>Isotomoidea</taxon>
        <taxon>Isotomidae</taxon>
        <taxon>Proisotominae</taxon>
        <taxon>Folsomia</taxon>
    </lineage>
</organism>
<dbReference type="GO" id="GO:0004252">
    <property type="term" value="F:serine-type endopeptidase activity"/>
    <property type="evidence" value="ECO:0007669"/>
    <property type="project" value="InterPro"/>
</dbReference>
<evidence type="ECO:0000313" key="8">
    <source>
        <dbReference type="Proteomes" id="UP000198287"/>
    </source>
</evidence>
<dbReference type="EMBL" id="LNIX01000014">
    <property type="protein sequence ID" value="OXA47043.1"/>
    <property type="molecule type" value="Genomic_DNA"/>
</dbReference>
<keyword evidence="1" id="KW-0645">Protease</keyword>
<comment type="similarity">
    <text evidence="5">Belongs to the peptidase S1 family. CLIP subfamily.</text>
</comment>
<name>A0A226DP90_FOLCA</name>
<accession>A0A226DP90</accession>
<dbReference type="InterPro" id="IPR009003">
    <property type="entry name" value="Peptidase_S1_PA"/>
</dbReference>
<keyword evidence="2" id="KW-0378">Hydrolase</keyword>
<dbReference type="Proteomes" id="UP000198287">
    <property type="component" value="Unassembled WGS sequence"/>
</dbReference>
<dbReference type="PANTHER" id="PTHR24264">
    <property type="entry name" value="TRYPSIN-RELATED"/>
    <property type="match status" value="1"/>
</dbReference>
<evidence type="ECO:0000256" key="1">
    <source>
        <dbReference type="ARBA" id="ARBA00022670"/>
    </source>
</evidence>
<sequence>MVNVPVDGLTVTASGWGTEISGGSQSAVLKKVDLPVIGSSKCREYYGRYITDNMICTYSPGSDTCQGDSGGSIDYKNKNNGRYYHLGIVSWGFGCAEINRPGVHVKMTNYLNWITAQTAGTTFCRP</sequence>
<dbReference type="SUPFAM" id="SSF50494">
    <property type="entry name" value="Trypsin-like serine proteases"/>
    <property type="match status" value="1"/>
</dbReference>
<dbReference type="FunFam" id="2.40.10.10:FF:000002">
    <property type="entry name" value="Transmembrane protease serine"/>
    <property type="match status" value="1"/>
</dbReference>
<proteinExistence type="inferred from homology"/>
<evidence type="ECO:0000256" key="2">
    <source>
        <dbReference type="ARBA" id="ARBA00022801"/>
    </source>
</evidence>
<feature type="domain" description="Peptidase S1" evidence="6">
    <location>
        <begin position="1"/>
        <end position="119"/>
    </location>
</feature>
<dbReference type="PANTHER" id="PTHR24264:SF83">
    <property type="entry name" value="COMPLEMENT FACTOR I"/>
    <property type="match status" value="1"/>
</dbReference>
<dbReference type="Pfam" id="PF00089">
    <property type="entry name" value="Trypsin"/>
    <property type="match status" value="1"/>
</dbReference>
<evidence type="ECO:0000256" key="3">
    <source>
        <dbReference type="ARBA" id="ARBA00022825"/>
    </source>
</evidence>
<dbReference type="OMA" id="HVQVWVV"/>
<dbReference type="PROSITE" id="PS50240">
    <property type="entry name" value="TRYPSIN_DOM"/>
    <property type="match status" value="1"/>
</dbReference>
<dbReference type="GO" id="GO:0005615">
    <property type="term" value="C:extracellular space"/>
    <property type="evidence" value="ECO:0007669"/>
    <property type="project" value="TreeGrafter"/>
</dbReference>
<reference evidence="7 8" key="1">
    <citation type="submission" date="2015-12" db="EMBL/GenBank/DDBJ databases">
        <title>The genome of Folsomia candida.</title>
        <authorList>
            <person name="Faddeeva A."/>
            <person name="Derks M.F."/>
            <person name="Anvar Y."/>
            <person name="Smit S."/>
            <person name="Van Straalen N."/>
            <person name="Roelofs D."/>
        </authorList>
    </citation>
    <scope>NUCLEOTIDE SEQUENCE [LARGE SCALE GENOMIC DNA]</scope>
    <source>
        <strain evidence="7 8">VU population</strain>
        <tissue evidence="7">Whole body</tissue>
    </source>
</reference>
<dbReference type="Gene3D" id="2.40.10.10">
    <property type="entry name" value="Trypsin-like serine proteases"/>
    <property type="match status" value="1"/>
</dbReference>
<gene>
    <name evidence="7" type="ORF">Fcan01_18278</name>
</gene>
<comment type="caution">
    <text evidence="7">The sequence shown here is derived from an EMBL/GenBank/DDBJ whole genome shotgun (WGS) entry which is preliminary data.</text>
</comment>
<dbReference type="AlphaFoldDB" id="A0A226DP90"/>
<dbReference type="OrthoDB" id="6380398at2759"/>
<dbReference type="InterPro" id="IPR050127">
    <property type="entry name" value="Serine_Proteases_S1"/>
</dbReference>
<dbReference type="GO" id="GO:0006508">
    <property type="term" value="P:proteolysis"/>
    <property type="evidence" value="ECO:0007669"/>
    <property type="project" value="UniProtKB-KW"/>
</dbReference>
<evidence type="ECO:0000256" key="5">
    <source>
        <dbReference type="ARBA" id="ARBA00024195"/>
    </source>
</evidence>
<evidence type="ECO:0000259" key="6">
    <source>
        <dbReference type="PROSITE" id="PS50240"/>
    </source>
</evidence>
<dbReference type="InterPro" id="IPR043504">
    <property type="entry name" value="Peptidase_S1_PA_chymotrypsin"/>
</dbReference>
<keyword evidence="4" id="KW-1015">Disulfide bond</keyword>
<evidence type="ECO:0000313" key="7">
    <source>
        <dbReference type="EMBL" id="OXA47043.1"/>
    </source>
</evidence>
<dbReference type="STRING" id="158441.A0A226DP90"/>
<keyword evidence="3" id="KW-0720">Serine protease</keyword>
<keyword evidence="8" id="KW-1185">Reference proteome</keyword>
<protein>
    <submittedName>
        <fullName evidence="7">Trypsin-1</fullName>
    </submittedName>
</protein>